<dbReference type="SUPFAM" id="SSF110849">
    <property type="entry name" value="ParB/Sulfiredoxin"/>
    <property type="match status" value="1"/>
</dbReference>
<evidence type="ECO:0000259" key="1">
    <source>
        <dbReference type="SMART" id="SM00470"/>
    </source>
</evidence>
<dbReference type="PANTHER" id="PTHR33375:SF1">
    <property type="entry name" value="CHROMOSOME-PARTITIONING PROTEIN PARB-RELATED"/>
    <property type="match status" value="1"/>
</dbReference>
<dbReference type="AlphaFoldDB" id="A0AAU9DGU3"/>
<name>A0AAU9DGU3_9FUSO</name>
<dbReference type="InterPro" id="IPR036086">
    <property type="entry name" value="ParB/Sulfiredoxin_sf"/>
</dbReference>
<sequence length="293" mass="34574">MAIGRLGNNPLERRNKTSTVVLENRDVNEIKKEEIVKEFGELAHLSKMLIQNIDFLDNSFINRLHNDEKELEIEELKNSIQEIGLLNIIYLQEKEDRKFRIISGLRRLIACKDLYNDSIDIKGKSRVIILRKDTPEEYLDRISIDENTKRKDLTILEQSYKFNKEAAKKNKKIDEILESYNISRKKFYRIKNAMNYPEELKIFVEEIGVEKAEIINKIIKLKPGADTKNLISQLVVKKRDDLRMILKELLSGKKKKNVIFEKSRNAIKIRINKKISNDLEMELKKLLEKIENY</sequence>
<dbReference type="GO" id="GO:0007059">
    <property type="term" value="P:chromosome segregation"/>
    <property type="evidence" value="ECO:0007669"/>
    <property type="project" value="TreeGrafter"/>
</dbReference>
<dbReference type="RefSeq" id="WP_307905588.1">
    <property type="nucleotide sequence ID" value="NZ_AP027060.1"/>
</dbReference>
<accession>A0AAU9DGU3</accession>
<dbReference type="PANTHER" id="PTHR33375">
    <property type="entry name" value="CHROMOSOME-PARTITIONING PROTEIN PARB-RELATED"/>
    <property type="match status" value="1"/>
</dbReference>
<reference evidence="2 3" key="1">
    <citation type="submission" date="2022-11" db="EMBL/GenBank/DDBJ databases">
        <title>Haliovirga abyssi gen. nov., sp. nov., a mesophilic fermentative bacterium isolated from the Iheya North hydrothermal field and the proposal of Haliovirgaceae fam. nov.</title>
        <authorList>
            <person name="Miyazaki U."/>
            <person name="Tame A."/>
            <person name="Miyazaki J."/>
            <person name="Takai K."/>
            <person name="Sawayama S."/>
            <person name="Kitajima M."/>
            <person name="Okamoto A."/>
            <person name="Nakagawa S."/>
        </authorList>
    </citation>
    <scope>NUCLEOTIDE SEQUENCE [LARGE SCALE GENOMIC DNA]</scope>
    <source>
        <strain evidence="2 3">IC12</strain>
        <plasmid evidence="2 3">pHIC</plasmid>
    </source>
</reference>
<keyword evidence="3" id="KW-1185">Reference proteome</keyword>
<keyword evidence="2" id="KW-0614">Plasmid</keyword>
<dbReference type="GO" id="GO:0005694">
    <property type="term" value="C:chromosome"/>
    <property type="evidence" value="ECO:0007669"/>
    <property type="project" value="TreeGrafter"/>
</dbReference>
<dbReference type="InterPro" id="IPR050336">
    <property type="entry name" value="Chromosome_partition/occlusion"/>
</dbReference>
<dbReference type="KEGG" id="haby:HLVA_20720"/>
<protein>
    <recommendedName>
        <fullName evidence="1">ParB-like N-terminal domain-containing protein</fullName>
    </recommendedName>
</protein>
<proteinExistence type="predicted"/>
<dbReference type="Pfam" id="PF02195">
    <property type="entry name" value="ParB_N"/>
    <property type="match status" value="1"/>
</dbReference>
<feature type="domain" description="ParB-like N-terminal" evidence="1">
    <location>
        <begin position="46"/>
        <end position="148"/>
    </location>
</feature>
<geneLocation type="plasmid" evidence="2 3">
    <name>pHIC</name>
</geneLocation>
<dbReference type="SMART" id="SM00470">
    <property type="entry name" value="ParB"/>
    <property type="match status" value="1"/>
</dbReference>
<evidence type="ECO:0000313" key="3">
    <source>
        <dbReference type="Proteomes" id="UP001321582"/>
    </source>
</evidence>
<dbReference type="Gene3D" id="3.90.1530.30">
    <property type="match status" value="1"/>
</dbReference>
<dbReference type="EMBL" id="AP027060">
    <property type="protein sequence ID" value="BDU51503.1"/>
    <property type="molecule type" value="Genomic_DNA"/>
</dbReference>
<gene>
    <name evidence="2" type="ORF">HLVA_20720</name>
</gene>
<evidence type="ECO:0000313" key="2">
    <source>
        <dbReference type="EMBL" id="BDU51503.1"/>
    </source>
</evidence>
<dbReference type="InterPro" id="IPR003115">
    <property type="entry name" value="ParB_N"/>
</dbReference>
<dbReference type="Proteomes" id="UP001321582">
    <property type="component" value="Plasmid pHIC"/>
</dbReference>
<organism evidence="2 3">
    <name type="scientific">Haliovirga abyssi</name>
    <dbReference type="NCBI Taxonomy" id="2996794"/>
    <lineage>
        <taxon>Bacteria</taxon>
        <taxon>Fusobacteriati</taxon>
        <taxon>Fusobacteriota</taxon>
        <taxon>Fusobacteriia</taxon>
        <taxon>Fusobacteriales</taxon>
        <taxon>Haliovirgaceae</taxon>
        <taxon>Haliovirga</taxon>
    </lineage>
</organism>